<gene>
    <name evidence="8" type="ORF">O9G_003423</name>
</gene>
<evidence type="ECO:0000256" key="4">
    <source>
        <dbReference type="ARBA" id="ARBA00022438"/>
    </source>
</evidence>
<feature type="domain" description="Cytosol aminopeptidase" evidence="7">
    <location>
        <begin position="278"/>
        <end position="285"/>
    </location>
</feature>
<dbReference type="GO" id="GO:0005737">
    <property type="term" value="C:cytoplasm"/>
    <property type="evidence" value="ECO:0007669"/>
    <property type="project" value="InterPro"/>
</dbReference>
<dbReference type="EMBL" id="KE561162">
    <property type="protein sequence ID" value="EPZ32279.1"/>
    <property type="molecule type" value="Genomic_DNA"/>
</dbReference>
<dbReference type="OrthoDB" id="412814at2759"/>
<keyword evidence="6 8" id="KW-0378">Hydrolase</keyword>
<name>A0A075AUS0_ROZAC</name>
<evidence type="ECO:0000259" key="7">
    <source>
        <dbReference type="PROSITE" id="PS00631"/>
    </source>
</evidence>
<dbReference type="InterPro" id="IPR023042">
    <property type="entry name" value="Peptidase_M17_leu_NH2_pept"/>
</dbReference>
<dbReference type="GO" id="GO:0030145">
    <property type="term" value="F:manganese ion binding"/>
    <property type="evidence" value="ECO:0007669"/>
    <property type="project" value="InterPro"/>
</dbReference>
<evidence type="ECO:0000256" key="6">
    <source>
        <dbReference type="ARBA" id="ARBA00022801"/>
    </source>
</evidence>
<comment type="catalytic activity">
    <reaction evidence="1">
        <text>Release of an N-terminal amino acid, Xaa-|-Yaa-, in which Xaa is preferably Leu, but may be other amino acids including Pro although not Arg or Lys, and Yaa may be Pro. Amino acid amides and methyl esters are also readily hydrolyzed, but rates on arylamides are exceedingly low.</text>
        <dbReference type="EC" id="3.4.11.1"/>
    </reaction>
</comment>
<evidence type="ECO:0000256" key="1">
    <source>
        <dbReference type="ARBA" id="ARBA00000135"/>
    </source>
</evidence>
<evidence type="ECO:0000256" key="3">
    <source>
        <dbReference type="ARBA" id="ARBA00012565"/>
    </source>
</evidence>
<dbReference type="Proteomes" id="UP000030755">
    <property type="component" value="Unassembled WGS sequence"/>
</dbReference>
<dbReference type="EC" id="3.4.11.1" evidence="3"/>
<evidence type="ECO:0000256" key="2">
    <source>
        <dbReference type="ARBA" id="ARBA00009528"/>
    </source>
</evidence>
<dbReference type="OMA" id="MFAQATV"/>
<dbReference type="Gene3D" id="3.40.630.10">
    <property type="entry name" value="Zn peptidases"/>
    <property type="match status" value="1"/>
</dbReference>
<protein>
    <recommendedName>
        <fullName evidence="3">leucyl aminopeptidase</fullName>
        <ecNumber evidence="3">3.4.11.1</ecNumber>
    </recommendedName>
</protein>
<keyword evidence="9" id="KW-1185">Reference proteome</keyword>
<organism evidence="8 9">
    <name type="scientific">Rozella allomycis (strain CSF55)</name>
    <dbReference type="NCBI Taxonomy" id="988480"/>
    <lineage>
        <taxon>Eukaryota</taxon>
        <taxon>Fungi</taxon>
        <taxon>Fungi incertae sedis</taxon>
        <taxon>Cryptomycota</taxon>
        <taxon>Cryptomycota incertae sedis</taxon>
        <taxon>Rozella</taxon>
    </lineage>
</organism>
<dbReference type="HOGENOM" id="CLU_013734_2_2_1"/>
<dbReference type="SUPFAM" id="SSF52949">
    <property type="entry name" value="Macro domain-like"/>
    <property type="match status" value="1"/>
</dbReference>
<dbReference type="PANTHER" id="PTHR11963:SF23">
    <property type="entry name" value="CYTOSOL AMINOPEPTIDASE"/>
    <property type="match status" value="1"/>
</dbReference>
<reference evidence="8 9" key="1">
    <citation type="journal article" date="2013" name="Curr. Biol.">
        <title>Shared signatures of parasitism and phylogenomics unite Cryptomycota and microsporidia.</title>
        <authorList>
            <person name="James T.Y."/>
            <person name="Pelin A."/>
            <person name="Bonen L."/>
            <person name="Ahrendt S."/>
            <person name="Sain D."/>
            <person name="Corradi N."/>
            <person name="Stajich J.E."/>
        </authorList>
    </citation>
    <scope>NUCLEOTIDE SEQUENCE [LARGE SCALE GENOMIC DNA]</scope>
    <source>
        <strain evidence="8 9">CSF55</strain>
    </source>
</reference>
<dbReference type="CDD" id="cd00433">
    <property type="entry name" value="Peptidase_M17"/>
    <property type="match status" value="1"/>
</dbReference>
<dbReference type="AlphaFoldDB" id="A0A075AUS0"/>
<dbReference type="MEROPS" id="M17.001"/>
<dbReference type="Pfam" id="PF00883">
    <property type="entry name" value="Peptidase_M17"/>
    <property type="match status" value="1"/>
</dbReference>
<dbReference type="PROSITE" id="PS00631">
    <property type="entry name" value="CYTOSOL_AP"/>
    <property type="match status" value="1"/>
</dbReference>
<proteinExistence type="inferred from homology"/>
<dbReference type="InterPro" id="IPR000819">
    <property type="entry name" value="Peptidase_M17_C"/>
</dbReference>
<dbReference type="InterPro" id="IPR043472">
    <property type="entry name" value="Macro_dom-like"/>
</dbReference>
<dbReference type="SUPFAM" id="SSF53187">
    <property type="entry name" value="Zn-dependent exopeptidases"/>
    <property type="match status" value="1"/>
</dbReference>
<dbReference type="PRINTS" id="PR00481">
    <property type="entry name" value="LAMNOPPTDASE"/>
</dbReference>
<dbReference type="InterPro" id="IPR011356">
    <property type="entry name" value="Leucine_aapep/pepB"/>
</dbReference>
<comment type="similarity">
    <text evidence="2">Belongs to the peptidase M17 family.</text>
</comment>
<dbReference type="STRING" id="988480.A0A075AUS0"/>
<dbReference type="HAMAP" id="MF_00181">
    <property type="entry name" value="Cytosol_peptidase_M17"/>
    <property type="match status" value="1"/>
</dbReference>
<evidence type="ECO:0000313" key="8">
    <source>
        <dbReference type="EMBL" id="EPZ32279.1"/>
    </source>
</evidence>
<dbReference type="PANTHER" id="PTHR11963">
    <property type="entry name" value="LEUCINE AMINOPEPTIDASE-RELATED"/>
    <property type="match status" value="1"/>
</dbReference>
<evidence type="ECO:0000256" key="5">
    <source>
        <dbReference type="ARBA" id="ARBA00022670"/>
    </source>
</evidence>
<keyword evidence="5" id="KW-0645">Protease</keyword>
<evidence type="ECO:0000313" key="9">
    <source>
        <dbReference type="Proteomes" id="UP000030755"/>
    </source>
</evidence>
<dbReference type="GO" id="GO:0070006">
    <property type="term" value="F:metalloaminopeptidase activity"/>
    <property type="evidence" value="ECO:0007669"/>
    <property type="project" value="InterPro"/>
</dbReference>
<accession>A0A075AUS0</accession>
<keyword evidence="4 8" id="KW-0031">Aminopeptidase</keyword>
<dbReference type="GO" id="GO:0006508">
    <property type="term" value="P:proteolysis"/>
    <property type="evidence" value="ECO:0007669"/>
    <property type="project" value="UniProtKB-KW"/>
</dbReference>
<sequence>MKAGEFRALPSEGNVVGVIEVSSKSTGNMLVEAYRKAAASGVSRLKEFRNPKIVLDCAYAGQAVAEGAYLSQYAYDKFIKKDAEEVEVVPEFKCLQKEYEGEFNKGKTIAECQNWARHLADTPANLKPPQQFVKIVEEKFKEVPQVKVVVRDENWIKNEKMNLFYSVAVGSDQPPRLLELHYKPQNAKNAEPIVLVGKGVTFDAGGISLKPSANMGLMKGDMGGAASVISTLLAIAKLNVPVNIVVLTPLTENLPSGKATKPGDLFVGRNGVSVEVDNTDAEGRMILADTLDYAHSFNPKLIIDVATLTGAMDVALGPLYSGVFCNDDELFSNLHKAGEETFDRVWRMPLDDQYKELMKTNVADMKNSGGRSGGSCTAAIFLKQFIKDKQKWAHIDMAGVMDVSGPSGYYKQKGMTGRPTRMLVNFIEDQSK</sequence>
<dbReference type="Gene3D" id="3.40.220.10">
    <property type="entry name" value="Leucine Aminopeptidase, subunit E, domain 1"/>
    <property type="match status" value="1"/>
</dbReference>